<keyword evidence="7" id="KW-0274">FAD</keyword>
<dbReference type="GO" id="GO:0008734">
    <property type="term" value="F:L-aspartate oxidase activity"/>
    <property type="evidence" value="ECO:0007669"/>
    <property type="project" value="UniProtKB-EC"/>
</dbReference>
<dbReference type="Pfam" id="PF02910">
    <property type="entry name" value="Succ_DH_flav_C"/>
    <property type="match status" value="1"/>
</dbReference>
<dbReference type="PRINTS" id="PR00368">
    <property type="entry name" value="FADPNR"/>
</dbReference>
<dbReference type="SUPFAM" id="SSF56425">
    <property type="entry name" value="Succinate dehydrogenase/fumarate reductase flavoprotein, catalytic domain"/>
    <property type="match status" value="1"/>
</dbReference>
<dbReference type="AlphaFoldDB" id="A0A6J6E2S6"/>
<dbReference type="Pfam" id="PF00890">
    <property type="entry name" value="FAD_binding_2"/>
    <property type="match status" value="1"/>
</dbReference>
<name>A0A6J6E2S6_9ZZZZ</name>
<evidence type="ECO:0000256" key="3">
    <source>
        <dbReference type="ARBA" id="ARBA00008562"/>
    </source>
</evidence>
<dbReference type="Gene3D" id="3.90.700.10">
    <property type="entry name" value="Succinate dehydrogenase/fumarate reductase flavoprotein, catalytic domain"/>
    <property type="match status" value="1"/>
</dbReference>
<dbReference type="InterPro" id="IPR005288">
    <property type="entry name" value="NadB"/>
</dbReference>
<dbReference type="UniPathway" id="UPA00253">
    <property type="reaction ID" value="UER00326"/>
</dbReference>
<keyword evidence="5" id="KW-0285">Flavoprotein</keyword>
<feature type="domain" description="FAD-dependent oxidoreductase 2 FAD-binding" evidence="9">
    <location>
        <begin position="22"/>
        <end position="402"/>
    </location>
</feature>
<dbReference type="PIRSF" id="PIRSF000171">
    <property type="entry name" value="SDHA_APRA_LASPO"/>
    <property type="match status" value="1"/>
</dbReference>
<evidence type="ECO:0000313" key="11">
    <source>
        <dbReference type="EMBL" id="CAB4568543.1"/>
    </source>
</evidence>
<evidence type="ECO:0000259" key="10">
    <source>
        <dbReference type="Pfam" id="PF02910"/>
    </source>
</evidence>
<dbReference type="InterPro" id="IPR003953">
    <property type="entry name" value="FAD-dep_OxRdtase_2_FAD-bd"/>
</dbReference>
<accession>A0A6J6E2S6</accession>
<keyword evidence="6" id="KW-0662">Pyridine nucleotide biosynthesis</keyword>
<sequence length="545" mass="57336">MTQIDLVQRLNSAEPGWTINADVIVIGSGIAGLTSALSARAKGLSVLLLTKDVLSTGSTSWAQGGIAAALGPGDSPDQHFQDTLEAGAGLCDSDAVKILVQEGPAAVRRLINLGATFDLDSSGNVALTREGGHRRDRIAHAGGDATGAEISRALVAKVLADPKVKIFEHALVLDLLKDKNERVCGVTLHVMGKGKIDGVGAALARAVVLATGGLGAVFQQTTNPLVATGDGVALALRAGATVSDLEFVQFHPTVLYVGPDSKGSQPLISEAVRGEGAILRNVNGEAFMSNIHPMKDLAPRDVVAHAVHEEILKSGKPYVYLDGTKLGENIWLQRFPNIFSSCRKIGIDPLVDLIPVVPAAHYASGGVVSDMTGKTDIPGLFAIGECANTGVHGANRLASNSLLEGLVVAERLASHLTDLPDQSDPLIENVPSNLIDGKTTKEITETTTTGAGAVRSADGLNKTISKLAQLATKTTKSSSTQSWEATNLLTVSSFLTNAALRREESRGSHWRSDFPKRNDERWLVRIQGRLNEGKLVLSEKVIGKN</sequence>
<dbReference type="SUPFAM" id="SSF46977">
    <property type="entry name" value="Succinate dehydrogenase/fumarate reductase flavoprotein C-terminal domain"/>
    <property type="match status" value="1"/>
</dbReference>
<dbReference type="NCBIfam" id="NF005867">
    <property type="entry name" value="PRK07804.1"/>
    <property type="match status" value="1"/>
</dbReference>
<dbReference type="Gene3D" id="3.50.50.60">
    <property type="entry name" value="FAD/NAD(P)-binding domain"/>
    <property type="match status" value="1"/>
</dbReference>
<dbReference type="PANTHER" id="PTHR42716">
    <property type="entry name" value="L-ASPARTATE OXIDASE"/>
    <property type="match status" value="1"/>
</dbReference>
<evidence type="ECO:0000259" key="9">
    <source>
        <dbReference type="Pfam" id="PF00890"/>
    </source>
</evidence>
<evidence type="ECO:0000256" key="7">
    <source>
        <dbReference type="ARBA" id="ARBA00022827"/>
    </source>
</evidence>
<dbReference type="PANTHER" id="PTHR42716:SF2">
    <property type="entry name" value="L-ASPARTATE OXIDASE, CHLOROPLASTIC"/>
    <property type="match status" value="1"/>
</dbReference>
<dbReference type="NCBIfam" id="NF005701">
    <property type="entry name" value="PRK07512.1"/>
    <property type="match status" value="1"/>
</dbReference>
<evidence type="ECO:0000256" key="8">
    <source>
        <dbReference type="ARBA" id="ARBA00023002"/>
    </source>
</evidence>
<dbReference type="InterPro" id="IPR015939">
    <property type="entry name" value="Fum_Rdtase/Succ_DH_flav-like_C"/>
</dbReference>
<dbReference type="InterPro" id="IPR036188">
    <property type="entry name" value="FAD/NAD-bd_sf"/>
</dbReference>
<gene>
    <name evidence="11" type="ORF">UFOPK1740_00043</name>
</gene>
<evidence type="ECO:0000256" key="5">
    <source>
        <dbReference type="ARBA" id="ARBA00022630"/>
    </source>
</evidence>
<keyword evidence="8" id="KW-0560">Oxidoreductase</keyword>
<comment type="pathway">
    <text evidence="2">Cofactor biosynthesis; NAD(+) biosynthesis; iminoaspartate from L-aspartate (oxidase route): step 1/1.</text>
</comment>
<evidence type="ECO:0000256" key="4">
    <source>
        <dbReference type="ARBA" id="ARBA00012173"/>
    </source>
</evidence>
<organism evidence="11">
    <name type="scientific">freshwater metagenome</name>
    <dbReference type="NCBI Taxonomy" id="449393"/>
    <lineage>
        <taxon>unclassified sequences</taxon>
        <taxon>metagenomes</taxon>
        <taxon>ecological metagenomes</taxon>
    </lineage>
</organism>
<dbReference type="EC" id="1.4.3.16" evidence="4"/>
<dbReference type="PRINTS" id="PR00411">
    <property type="entry name" value="PNDRDTASEI"/>
</dbReference>
<evidence type="ECO:0000256" key="2">
    <source>
        <dbReference type="ARBA" id="ARBA00004950"/>
    </source>
</evidence>
<evidence type="ECO:0000256" key="6">
    <source>
        <dbReference type="ARBA" id="ARBA00022642"/>
    </source>
</evidence>
<dbReference type="EMBL" id="CAEZTU010000001">
    <property type="protein sequence ID" value="CAB4568543.1"/>
    <property type="molecule type" value="Genomic_DNA"/>
</dbReference>
<dbReference type="Gene3D" id="1.20.58.100">
    <property type="entry name" value="Fumarate reductase/succinate dehydrogenase flavoprotein-like, C-terminal domain"/>
    <property type="match status" value="1"/>
</dbReference>
<feature type="domain" description="Fumarate reductase/succinate dehydrogenase flavoprotein-like C-terminal" evidence="10">
    <location>
        <begin position="441"/>
        <end position="524"/>
    </location>
</feature>
<comment type="similarity">
    <text evidence="3">Belongs to the FAD-dependent oxidoreductase 2 family. NadB subfamily.</text>
</comment>
<dbReference type="SUPFAM" id="SSF51905">
    <property type="entry name" value="FAD/NAD(P)-binding domain"/>
    <property type="match status" value="1"/>
</dbReference>
<dbReference type="InterPro" id="IPR037099">
    <property type="entry name" value="Fum_R/Succ_DH_flav-like_C_sf"/>
</dbReference>
<proteinExistence type="inferred from homology"/>
<dbReference type="NCBIfam" id="TIGR00551">
    <property type="entry name" value="nadB"/>
    <property type="match status" value="1"/>
</dbReference>
<protein>
    <recommendedName>
        <fullName evidence="4">L-aspartate oxidase</fullName>
        <ecNumber evidence="4">1.4.3.16</ecNumber>
    </recommendedName>
</protein>
<evidence type="ECO:0000256" key="1">
    <source>
        <dbReference type="ARBA" id="ARBA00001974"/>
    </source>
</evidence>
<dbReference type="FunFam" id="3.90.700.10:FF:000002">
    <property type="entry name" value="L-aspartate oxidase"/>
    <property type="match status" value="1"/>
</dbReference>
<comment type="cofactor">
    <cofactor evidence="1">
        <name>FAD</name>
        <dbReference type="ChEBI" id="CHEBI:57692"/>
    </cofactor>
</comment>
<dbReference type="InterPro" id="IPR027477">
    <property type="entry name" value="Succ_DH/fumarate_Rdtase_cat_sf"/>
</dbReference>
<reference evidence="11" key="1">
    <citation type="submission" date="2020-05" db="EMBL/GenBank/DDBJ databases">
        <authorList>
            <person name="Chiriac C."/>
            <person name="Salcher M."/>
            <person name="Ghai R."/>
            <person name="Kavagutti S V."/>
        </authorList>
    </citation>
    <scope>NUCLEOTIDE SEQUENCE</scope>
</reference>
<dbReference type="GO" id="GO:0034628">
    <property type="term" value="P:'de novo' NAD+ biosynthetic process from L-aspartate"/>
    <property type="evidence" value="ECO:0007669"/>
    <property type="project" value="TreeGrafter"/>
</dbReference>